<dbReference type="PANTHER" id="PTHR36115:SF6">
    <property type="entry name" value="PROLINE-RICH ANTIGEN HOMOLOG"/>
    <property type="match status" value="1"/>
</dbReference>
<dbReference type="GO" id="GO:0005886">
    <property type="term" value="C:plasma membrane"/>
    <property type="evidence" value="ECO:0007669"/>
    <property type="project" value="UniProtKB-SubCell"/>
</dbReference>
<keyword evidence="10" id="KW-1185">Reference proteome</keyword>
<name>A0A5C6FJ55_9BACT</name>
<dbReference type="Pfam" id="PF06271">
    <property type="entry name" value="RDD"/>
    <property type="match status" value="1"/>
</dbReference>
<keyword evidence="3 7" id="KW-0812">Transmembrane</keyword>
<evidence type="ECO:0000256" key="7">
    <source>
        <dbReference type="SAM" id="Phobius"/>
    </source>
</evidence>
<dbReference type="EMBL" id="SJPW01000001">
    <property type="protein sequence ID" value="TWU59734.1"/>
    <property type="molecule type" value="Genomic_DNA"/>
</dbReference>
<evidence type="ECO:0000256" key="3">
    <source>
        <dbReference type="ARBA" id="ARBA00022692"/>
    </source>
</evidence>
<dbReference type="PANTHER" id="PTHR36115">
    <property type="entry name" value="PROLINE-RICH ANTIGEN HOMOLOG-RELATED"/>
    <property type="match status" value="1"/>
</dbReference>
<reference evidence="9 10" key="1">
    <citation type="submission" date="2019-02" db="EMBL/GenBank/DDBJ databases">
        <title>Deep-cultivation of Planctomycetes and their phenomic and genomic characterization uncovers novel biology.</title>
        <authorList>
            <person name="Wiegand S."/>
            <person name="Jogler M."/>
            <person name="Boedeker C."/>
            <person name="Pinto D."/>
            <person name="Vollmers J."/>
            <person name="Rivas-Marin E."/>
            <person name="Kohn T."/>
            <person name="Peeters S.H."/>
            <person name="Heuer A."/>
            <person name="Rast P."/>
            <person name="Oberbeckmann S."/>
            <person name="Bunk B."/>
            <person name="Jeske O."/>
            <person name="Meyerdierks A."/>
            <person name="Storesund J.E."/>
            <person name="Kallscheuer N."/>
            <person name="Luecker S."/>
            <person name="Lage O.M."/>
            <person name="Pohl T."/>
            <person name="Merkel B.J."/>
            <person name="Hornburger P."/>
            <person name="Mueller R.-W."/>
            <person name="Bruemmer F."/>
            <person name="Labrenz M."/>
            <person name="Spormann A.M."/>
            <person name="Op Den Camp H."/>
            <person name="Overmann J."/>
            <person name="Amann R."/>
            <person name="Jetten M.S.M."/>
            <person name="Mascher T."/>
            <person name="Medema M.H."/>
            <person name="Devos D.P."/>
            <person name="Kaster A.-K."/>
            <person name="Ovreas L."/>
            <person name="Rohde M."/>
            <person name="Galperin M.Y."/>
            <person name="Jogler C."/>
        </authorList>
    </citation>
    <scope>NUCLEOTIDE SEQUENCE [LARGE SCALE GENOMIC DNA]</scope>
    <source>
        <strain evidence="9 10">Poly51</strain>
    </source>
</reference>
<comment type="subcellular location">
    <subcellularLocation>
        <location evidence="1">Cell membrane</location>
        <topology evidence="1">Multi-pass membrane protein</topology>
    </subcellularLocation>
</comment>
<evidence type="ECO:0000259" key="8">
    <source>
        <dbReference type="Pfam" id="PF06271"/>
    </source>
</evidence>
<evidence type="ECO:0000256" key="1">
    <source>
        <dbReference type="ARBA" id="ARBA00004651"/>
    </source>
</evidence>
<feature type="compositionally biased region" description="Basic and acidic residues" evidence="6">
    <location>
        <begin position="66"/>
        <end position="76"/>
    </location>
</feature>
<feature type="region of interest" description="Disordered" evidence="6">
    <location>
        <begin position="34"/>
        <end position="79"/>
    </location>
</feature>
<keyword evidence="2" id="KW-1003">Cell membrane</keyword>
<proteinExistence type="predicted"/>
<dbReference type="Proteomes" id="UP000318288">
    <property type="component" value="Unassembled WGS sequence"/>
</dbReference>
<organism evidence="9 10">
    <name type="scientific">Rubripirellula tenax</name>
    <dbReference type="NCBI Taxonomy" id="2528015"/>
    <lineage>
        <taxon>Bacteria</taxon>
        <taxon>Pseudomonadati</taxon>
        <taxon>Planctomycetota</taxon>
        <taxon>Planctomycetia</taxon>
        <taxon>Pirellulales</taxon>
        <taxon>Pirellulaceae</taxon>
        <taxon>Rubripirellula</taxon>
    </lineage>
</organism>
<sequence>MPVYLPTRSMPDCLPREPAPAKLWRRGRHCPALDQRPSINADNQHMHRSGGGHVSLESRQSPPPGDVRRYATDTRTNRNVNLGDNSLGDANYYEPTDYAGFGKRLIAMLIDSIVIVVIGIILWMPFLVLILSEVIQSDPSGIFLLAFLAAIWVYLAPVKRSNFGTIGYRLLGIKLVSAKGGRPSLISMTIRMMMWMFGPFNLVLDLLWLGADTESQSLRDCYLGTYLINRNATPIGSGPVHLTRYNAMGFALAYPRVCRPKQVA</sequence>
<dbReference type="AlphaFoldDB" id="A0A5C6FJ55"/>
<evidence type="ECO:0000256" key="2">
    <source>
        <dbReference type="ARBA" id="ARBA00022475"/>
    </source>
</evidence>
<feature type="transmembrane region" description="Helical" evidence="7">
    <location>
        <begin position="113"/>
        <end position="135"/>
    </location>
</feature>
<protein>
    <submittedName>
        <fullName evidence="9">RDD family protein</fullName>
    </submittedName>
</protein>
<evidence type="ECO:0000256" key="4">
    <source>
        <dbReference type="ARBA" id="ARBA00022989"/>
    </source>
</evidence>
<evidence type="ECO:0000313" key="10">
    <source>
        <dbReference type="Proteomes" id="UP000318288"/>
    </source>
</evidence>
<keyword evidence="5 7" id="KW-0472">Membrane</keyword>
<evidence type="ECO:0000256" key="5">
    <source>
        <dbReference type="ARBA" id="ARBA00023136"/>
    </source>
</evidence>
<evidence type="ECO:0000256" key="6">
    <source>
        <dbReference type="SAM" id="MobiDB-lite"/>
    </source>
</evidence>
<comment type="caution">
    <text evidence="9">The sequence shown here is derived from an EMBL/GenBank/DDBJ whole genome shotgun (WGS) entry which is preliminary data.</text>
</comment>
<evidence type="ECO:0000313" key="9">
    <source>
        <dbReference type="EMBL" id="TWU59734.1"/>
    </source>
</evidence>
<accession>A0A5C6FJ55</accession>
<feature type="transmembrane region" description="Helical" evidence="7">
    <location>
        <begin position="141"/>
        <end position="158"/>
    </location>
</feature>
<feature type="domain" description="RDD" evidence="8">
    <location>
        <begin position="98"/>
        <end position="223"/>
    </location>
</feature>
<gene>
    <name evidence="9" type="ORF">Poly51_00060</name>
</gene>
<dbReference type="InterPro" id="IPR051791">
    <property type="entry name" value="Pra-immunoreactive"/>
</dbReference>
<dbReference type="InterPro" id="IPR010432">
    <property type="entry name" value="RDD"/>
</dbReference>
<keyword evidence="4 7" id="KW-1133">Transmembrane helix</keyword>